<gene>
    <name evidence="5" type="ORF">A1D18_02225</name>
</gene>
<keyword evidence="6" id="KW-1185">Reference proteome</keyword>
<feature type="transmembrane region" description="Helical" evidence="4">
    <location>
        <begin position="6"/>
        <end position="26"/>
    </location>
</feature>
<organism evidence="5 6">
    <name type="scientific">Candidatus Rickettsiella isopodorum</name>
    <dbReference type="NCBI Taxonomy" id="1225476"/>
    <lineage>
        <taxon>Bacteria</taxon>
        <taxon>Pseudomonadati</taxon>
        <taxon>Pseudomonadota</taxon>
        <taxon>Gammaproteobacteria</taxon>
        <taxon>Legionellales</taxon>
        <taxon>Coxiellaceae</taxon>
        <taxon>Rickettsiella</taxon>
    </lineage>
</organism>
<comment type="subcellular location">
    <subcellularLocation>
        <location evidence="4">Cell membrane</location>
        <topology evidence="4">Multi-pass membrane protein</topology>
    </subcellularLocation>
</comment>
<dbReference type="PANTHER" id="PTHR33269">
    <property type="entry name" value="NADH-UBIQUINONE OXIDOREDUCTASE CHAIN 6"/>
    <property type="match status" value="1"/>
</dbReference>
<keyword evidence="4" id="KW-0812">Transmembrane</keyword>
<dbReference type="InterPro" id="IPR001457">
    <property type="entry name" value="NADH_UbQ/plastoQ_OxRdtase_su6"/>
</dbReference>
<proteinExistence type="inferred from homology"/>
<feature type="transmembrane region" description="Helical" evidence="4">
    <location>
        <begin position="57"/>
        <end position="81"/>
    </location>
</feature>
<protein>
    <recommendedName>
        <fullName evidence="2 4">NADH-quinone oxidoreductase subunit J</fullName>
        <ecNumber evidence="4">7.1.1.-</ecNumber>
    </recommendedName>
</protein>
<dbReference type="NCBIfam" id="NF005164">
    <property type="entry name" value="PRK06638.1-4"/>
    <property type="match status" value="1"/>
</dbReference>
<keyword evidence="4" id="KW-0520">NAD</keyword>
<dbReference type="Gene3D" id="1.20.120.1200">
    <property type="entry name" value="NADH-ubiquinone/plastoquinone oxidoreductase chain 6, subunit NuoJ"/>
    <property type="match status" value="1"/>
</dbReference>
<comment type="similarity">
    <text evidence="1 4">Belongs to the complex I subunit 6 family.</text>
</comment>
<comment type="subunit">
    <text evidence="3">Composed of 13 different subunits. Subunits NuoA, H, J, K, L, M, N constitute the membrane sector of the complex.</text>
</comment>
<feature type="transmembrane region" description="Helical" evidence="4">
    <location>
        <begin position="93"/>
        <end position="113"/>
    </location>
</feature>
<sequence length="199" mass="22068">MIIPIQSCAFYFFAILLIAAALMTIISRNPVRCALFLVLAFFSAAALWILLEAEFLGLILVLVYVGAVMTLFLFVIMTLNIDDAKKQYGFVRYVFFAVISVLILLALLIYAVFPLSGTAGLLPLSAQASNTQALGDVLYTQYVYPFEITGVLLLVGIIATIALSFREKRLNKAIAPELQLKVKPSDRLRIIKMPAERKK</sequence>
<keyword evidence="4" id="KW-0472">Membrane</keyword>
<dbReference type="STRING" id="1225476.A1D18_02225"/>
<dbReference type="GO" id="GO:0048038">
    <property type="term" value="F:quinone binding"/>
    <property type="evidence" value="ECO:0007669"/>
    <property type="project" value="UniProtKB-UniRule"/>
</dbReference>
<reference evidence="5 6" key="1">
    <citation type="submission" date="2016-03" db="EMBL/GenBank/DDBJ databases">
        <title>Comparative genomics of Rickettsiella.</title>
        <authorList>
            <person name="Chandler C."/>
            <person name="Wang Y."/>
        </authorList>
    </citation>
    <scope>NUCLEOTIDE SEQUENCE [LARGE SCALE GENOMIC DNA]</scope>
    <source>
        <strain evidence="5 6">RCFS May 2013</strain>
    </source>
</reference>
<dbReference type="GO" id="GO:0005886">
    <property type="term" value="C:plasma membrane"/>
    <property type="evidence" value="ECO:0007669"/>
    <property type="project" value="UniProtKB-SubCell"/>
</dbReference>
<evidence type="ECO:0000256" key="2">
    <source>
        <dbReference type="ARBA" id="ARBA00019907"/>
    </source>
</evidence>
<accession>A0A1J8NLK8</accession>
<dbReference type="Proteomes" id="UP000183924">
    <property type="component" value="Unassembled WGS sequence"/>
</dbReference>
<comment type="caution">
    <text evidence="5">The sequence shown here is derived from an EMBL/GenBank/DDBJ whole genome shotgun (WGS) entry which is preliminary data.</text>
</comment>
<keyword evidence="4" id="KW-1133">Transmembrane helix</keyword>
<keyword evidence="4" id="KW-0874">Quinone</keyword>
<dbReference type="GO" id="GO:0008137">
    <property type="term" value="F:NADH dehydrogenase (ubiquinone) activity"/>
    <property type="evidence" value="ECO:0007669"/>
    <property type="project" value="UniProtKB-UniRule"/>
</dbReference>
<name>A0A1J8NLK8_9COXI</name>
<comment type="catalytic activity">
    <reaction evidence="4">
        <text>a quinone + NADH + 5 H(+)(in) = a quinol + NAD(+) + 4 H(+)(out)</text>
        <dbReference type="Rhea" id="RHEA:57888"/>
        <dbReference type="ChEBI" id="CHEBI:15378"/>
        <dbReference type="ChEBI" id="CHEBI:24646"/>
        <dbReference type="ChEBI" id="CHEBI:57540"/>
        <dbReference type="ChEBI" id="CHEBI:57945"/>
        <dbReference type="ChEBI" id="CHEBI:132124"/>
    </reaction>
</comment>
<dbReference type="PANTHER" id="PTHR33269:SF17">
    <property type="entry name" value="NADH-UBIQUINONE OXIDOREDUCTASE CHAIN 6"/>
    <property type="match status" value="1"/>
</dbReference>
<comment type="function">
    <text evidence="4">NDH-1 shuttles electrons from NADH, via FMN and iron-sulfur (Fe-S) centers, to quinones in the respiratory chain. Couples the redox reaction to proton translocation (for every two electrons transferred, four hydrogen ions are translocated across the cytoplasmic membrane), and thus conserves the redox energy in a proton gradient.</text>
</comment>
<dbReference type="InterPro" id="IPR042106">
    <property type="entry name" value="Nuo/plastoQ_OxRdtase_6_NuoJ"/>
</dbReference>
<evidence type="ECO:0000256" key="4">
    <source>
        <dbReference type="RuleBase" id="RU004429"/>
    </source>
</evidence>
<keyword evidence="4" id="KW-1003">Cell membrane</keyword>
<evidence type="ECO:0000256" key="1">
    <source>
        <dbReference type="ARBA" id="ARBA00005698"/>
    </source>
</evidence>
<dbReference type="EMBL" id="LUKY01000032">
    <property type="protein sequence ID" value="OIZ94942.1"/>
    <property type="molecule type" value="Genomic_DNA"/>
</dbReference>
<dbReference type="Pfam" id="PF00499">
    <property type="entry name" value="Oxidored_q3"/>
    <property type="match status" value="1"/>
</dbReference>
<evidence type="ECO:0000313" key="6">
    <source>
        <dbReference type="Proteomes" id="UP000183924"/>
    </source>
</evidence>
<evidence type="ECO:0000313" key="5">
    <source>
        <dbReference type="EMBL" id="OIZ94942.1"/>
    </source>
</evidence>
<feature type="transmembrane region" description="Helical" evidence="4">
    <location>
        <begin position="142"/>
        <end position="165"/>
    </location>
</feature>
<dbReference type="EC" id="7.1.1.-" evidence="4"/>
<evidence type="ECO:0000256" key="3">
    <source>
        <dbReference type="ARBA" id="ARBA00025811"/>
    </source>
</evidence>
<feature type="transmembrane region" description="Helical" evidence="4">
    <location>
        <begin position="33"/>
        <end position="51"/>
    </location>
</feature>
<dbReference type="AlphaFoldDB" id="A0A1J8NLK8"/>